<protein>
    <submittedName>
        <fullName evidence="2">29765_t:CDS:1</fullName>
    </submittedName>
</protein>
<feature type="region of interest" description="Disordered" evidence="1">
    <location>
        <begin position="1"/>
        <end position="26"/>
    </location>
</feature>
<evidence type="ECO:0000313" key="2">
    <source>
        <dbReference type="EMBL" id="CAG8797877.1"/>
    </source>
</evidence>
<reference evidence="2 3" key="1">
    <citation type="submission" date="2021-06" db="EMBL/GenBank/DDBJ databases">
        <authorList>
            <person name="Kallberg Y."/>
            <person name="Tangrot J."/>
            <person name="Rosling A."/>
        </authorList>
    </citation>
    <scope>NUCLEOTIDE SEQUENCE [LARGE SCALE GENOMIC DNA]</scope>
    <source>
        <strain evidence="2 3">120-4 pot B 10/14</strain>
    </source>
</reference>
<organism evidence="2 3">
    <name type="scientific">Gigaspora margarita</name>
    <dbReference type="NCBI Taxonomy" id="4874"/>
    <lineage>
        <taxon>Eukaryota</taxon>
        <taxon>Fungi</taxon>
        <taxon>Fungi incertae sedis</taxon>
        <taxon>Mucoromycota</taxon>
        <taxon>Glomeromycotina</taxon>
        <taxon>Glomeromycetes</taxon>
        <taxon>Diversisporales</taxon>
        <taxon>Gigasporaceae</taxon>
        <taxon>Gigaspora</taxon>
    </lineage>
</organism>
<keyword evidence="3" id="KW-1185">Reference proteome</keyword>
<feature type="compositionally biased region" description="Basic and acidic residues" evidence="1">
    <location>
        <begin position="1"/>
        <end position="25"/>
    </location>
</feature>
<dbReference type="Proteomes" id="UP000789901">
    <property type="component" value="Unassembled WGS sequence"/>
</dbReference>
<proteinExistence type="predicted"/>
<comment type="caution">
    <text evidence="2">The sequence shown here is derived from an EMBL/GenBank/DDBJ whole genome shotgun (WGS) entry which is preliminary data.</text>
</comment>
<dbReference type="EMBL" id="CAJVQB010021733">
    <property type="protein sequence ID" value="CAG8797877.1"/>
    <property type="molecule type" value="Genomic_DNA"/>
</dbReference>
<name>A0ABN7VUS6_GIGMA</name>
<evidence type="ECO:0000313" key="3">
    <source>
        <dbReference type="Proteomes" id="UP000789901"/>
    </source>
</evidence>
<sequence length="104" mass="12214">MKLYRNRDRKEAKLKQSESQKEKALCTKSQNYQEPIVITEEISIEVKSSLVPKTKTIRKSQHRINTRNAAPIKQKPYRILLDQQTFLQKEIENMENMGVILAVE</sequence>
<gene>
    <name evidence="2" type="ORF">GMARGA_LOCUS22489</name>
</gene>
<evidence type="ECO:0000256" key="1">
    <source>
        <dbReference type="SAM" id="MobiDB-lite"/>
    </source>
</evidence>
<accession>A0ABN7VUS6</accession>